<comment type="caution">
    <text evidence="1">The sequence shown here is derived from an EMBL/GenBank/DDBJ whole genome shotgun (WGS) entry which is preliminary data.</text>
</comment>
<protein>
    <submittedName>
        <fullName evidence="1">Uncharacterized protein</fullName>
    </submittedName>
</protein>
<dbReference type="Proteomes" id="UP000593560">
    <property type="component" value="Unassembled WGS sequence"/>
</dbReference>
<name>A0A7J9HIQ2_9ROSI</name>
<dbReference type="AlphaFoldDB" id="A0A7J9HIQ2"/>
<evidence type="ECO:0000313" key="2">
    <source>
        <dbReference type="Proteomes" id="UP000593560"/>
    </source>
</evidence>
<organism evidence="1 2">
    <name type="scientific">Gossypium harknessii</name>
    <dbReference type="NCBI Taxonomy" id="34285"/>
    <lineage>
        <taxon>Eukaryota</taxon>
        <taxon>Viridiplantae</taxon>
        <taxon>Streptophyta</taxon>
        <taxon>Embryophyta</taxon>
        <taxon>Tracheophyta</taxon>
        <taxon>Spermatophyta</taxon>
        <taxon>Magnoliopsida</taxon>
        <taxon>eudicotyledons</taxon>
        <taxon>Gunneridae</taxon>
        <taxon>Pentapetalae</taxon>
        <taxon>rosids</taxon>
        <taxon>malvids</taxon>
        <taxon>Malvales</taxon>
        <taxon>Malvaceae</taxon>
        <taxon>Malvoideae</taxon>
        <taxon>Gossypium</taxon>
    </lineage>
</organism>
<gene>
    <name evidence="1" type="ORF">Gohar_025352</name>
</gene>
<sequence length="35" mass="4434">MYKERASPYRLYPNTWKEMFLCLQQKPKLMNLWIL</sequence>
<dbReference type="OrthoDB" id="936190at2759"/>
<keyword evidence="2" id="KW-1185">Reference proteome</keyword>
<reference evidence="1 2" key="1">
    <citation type="journal article" date="2019" name="Genome Biol. Evol.">
        <title>Insights into the evolution of the New World diploid cottons (Gossypium, subgenus Houzingenia) based on genome sequencing.</title>
        <authorList>
            <person name="Grover C.E."/>
            <person name="Arick M.A. 2nd"/>
            <person name="Thrash A."/>
            <person name="Conover J.L."/>
            <person name="Sanders W.S."/>
            <person name="Peterson D.G."/>
            <person name="Frelichowski J.E."/>
            <person name="Scheffler J.A."/>
            <person name="Scheffler B.E."/>
            <person name="Wendel J.F."/>
        </authorList>
    </citation>
    <scope>NUCLEOTIDE SEQUENCE [LARGE SCALE GENOMIC DNA]</scope>
    <source>
        <strain evidence="1">0</strain>
        <tissue evidence="1">Leaf</tissue>
    </source>
</reference>
<evidence type="ECO:0000313" key="1">
    <source>
        <dbReference type="EMBL" id="MBA0809726.1"/>
    </source>
</evidence>
<dbReference type="EMBL" id="JABFAD010000009">
    <property type="protein sequence ID" value="MBA0809726.1"/>
    <property type="molecule type" value="Genomic_DNA"/>
</dbReference>
<accession>A0A7J9HIQ2</accession>
<proteinExistence type="predicted"/>